<evidence type="ECO:0000313" key="1">
    <source>
        <dbReference type="EMBL" id="KAI5630584.1"/>
    </source>
</evidence>
<sequence length="485" mass="54963">MDRAAFKEELSRRLAKRSQGFPEGNAQPTPSTSKDVFRSPNPQRKNTRTFQIDNRKHEFGRIRLKTGWVKCPVCKINIHFGKVAWRCVNCHAIVHERCQGYLPLPCAPVGPRRRTTSKPGKIADYAPTVPPMIPPLIIHCINAVELRGMTELGLYRLSGNKDRYEFLIQQFLKNDGALDLSEYDIPTITSALKQFLRSLSEPLVTYALRDTFIEAAMLPDARDRDVELGSVVMQLPQANLDTLAYLMLHLQRVSESEECKMPKSNLAKVFGPTLVGHSTGNLTPQSLIDEPKYQAAVVEALLNMPEEFWAKFIDPRKLQQRRLSELTRSQSSTQLSQLSRRPNLQGLSGSHALTPLSRPTEAAFKKRSSSDPEDLSRYGNEEIDQDDPVYENVNLRSQTVNQGQPELLYASLDLPVTNRTIKNQRNPAHAARTPWANRRFQQDEDEPLYASIMPTSNDNLYEDEPIHGEVFVGPNGEMYHKNVSF</sequence>
<organism evidence="1 2">
    <name type="scientific">Venturia canescens</name>
    <dbReference type="NCBI Taxonomy" id="32260"/>
    <lineage>
        <taxon>Eukaryota</taxon>
        <taxon>Metazoa</taxon>
        <taxon>Ecdysozoa</taxon>
        <taxon>Arthropoda</taxon>
        <taxon>Hexapoda</taxon>
        <taxon>Insecta</taxon>
        <taxon>Pterygota</taxon>
        <taxon>Neoptera</taxon>
        <taxon>Endopterygota</taxon>
        <taxon>Hymenoptera</taxon>
        <taxon>Apocrita</taxon>
        <taxon>Ichneumonoidea</taxon>
        <taxon>Ichneumonidae</taxon>
        <taxon>Campopleginae</taxon>
        <taxon>Dusona group</taxon>
        <taxon>Venturia</taxon>
    </lineage>
</organism>
<comment type="caution">
    <text evidence="1">The sequence shown here is derived from an EMBL/GenBank/DDBJ whole genome shotgun (WGS) entry which is preliminary data.</text>
</comment>
<protein>
    <submittedName>
        <fullName evidence="1">VLP2</fullName>
    </submittedName>
</protein>
<evidence type="ECO:0000313" key="2">
    <source>
        <dbReference type="Proteomes" id="UP000824380"/>
    </source>
</evidence>
<proteinExistence type="predicted"/>
<gene>
    <name evidence="1" type="primary">VLP2</name>
    <name evidence="1" type="ORF">KP791_000084</name>
</gene>
<keyword evidence="2" id="KW-1185">Reference proteome</keyword>
<accession>A0ACB9ZHG2</accession>
<dbReference type="Proteomes" id="UP000824380">
    <property type="component" value="Chromosome 3"/>
</dbReference>
<name>A0ACB9ZHG2_9HYME</name>
<dbReference type="EMBL" id="CM033499">
    <property type="protein sequence ID" value="KAI5630584.1"/>
    <property type="molecule type" value="Genomic_DNA"/>
</dbReference>
<reference evidence="1" key="1">
    <citation type="submission" date="2022-07" db="EMBL/GenBank/DDBJ databases">
        <title>Venturia canescens Genome.</title>
        <authorList>
            <person name="Burke G.R."/>
            <person name="Simmonds T.J."/>
            <person name="Geib S.M."/>
        </authorList>
    </citation>
    <scope>NUCLEOTIDE SEQUENCE</scope>
    <source>
        <strain evidence="1">UGA</strain>
    </source>
</reference>